<sequence>MPVWQWLLDAAGLLLLLVLLYGAALIVRRRVLSRHGGTFELSHRVRSERPGRGWLLGLGRYSGETLEWFRIFSLSPRPKRTWQRDALAYDGRREPEGPEQMSLYPDHVVISCHTREGEVELAMSPASLTGFQAWLEARPPGTDWTRG</sequence>
<dbReference type="AlphaFoldDB" id="A0A6I3JB24"/>
<dbReference type="Pfam" id="PF10739">
    <property type="entry name" value="DUF2550"/>
    <property type="match status" value="1"/>
</dbReference>
<evidence type="ECO:0000313" key="1">
    <source>
        <dbReference type="EMBL" id="MTB95313.1"/>
    </source>
</evidence>
<gene>
    <name evidence="1" type="ORF">GGQ22_09465</name>
</gene>
<evidence type="ECO:0000313" key="2">
    <source>
        <dbReference type="Proteomes" id="UP000433406"/>
    </source>
</evidence>
<accession>A0A6I3JB24</accession>
<name>A0A6I3JB24_9ACTN</name>
<proteinExistence type="predicted"/>
<dbReference type="EMBL" id="WLCI01000009">
    <property type="protein sequence ID" value="MTB95313.1"/>
    <property type="molecule type" value="Genomic_DNA"/>
</dbReference>
<dbReference type="RefSeq" id="WP_154613144.1">
    <property type="nucleotide sequence ID" value="NZ_CP053660.1"/>
</dbReference>
<dbReference type="InterPro" id="IPR019675">
    <property type="entry name" value="DUF2550"/>
</dbReference>
<organism evidence="1 2">
    <name type="scientific">Nocardioides marmotae</name>
    <dbReference type="NCBI Taxonomy" id="2663857"/>
    <lineage>
        <taxon>Bacteria</taxon>
        <taxon>Bacillati</taxon>
        <taxon>Actinomycetota</taxon>
        <taxon>Actinomycetes</taxon>
        <taxon>Propionibacteriales</taxon>
        <taxon>Nocardioidaceae</taxon>
        <taxon>Nocardioides</taxon>
    </lineage>
</organism>
<keyword evidence="2" id="KW-1185">Reference proteome</keyword>
<protein>
    <submittedName>
        <fullName evidence="1">DUF2550 family protein</fullName>
    </submittedName>
</protein>
<dbReference type="Proteomes" id="UP000433406">
    <property type="component" value="Unassembled WGS sequence"/>
</dbReference>
<reference evidence="1 2" key="1">
    <citation type="submission" date="2019-10" db="EMBL/GenBank/DDBJ databases">
        <title>Nocardioides novel species isolated from the excrement of Marmot.</title>
        <authorList>
            <person name="Zhang G."/>
        </authorList>
    </citation>
    <scope>NUCLEOTIDE SEQUENCE [LARGE SCALE GENOMIC DNA]</scope>
    <source>
        <strain evidence="2">zg-579</strain>
    </source>
</reference>
<comment type="caution">
    <text evidence="1">The sequence shown here is derived from an EMBL/GenBank/DDBJ whole genome shotgun (WGS) entry which is preliminary data.</text>
</comment>